<feature type="region of interest" description="Disordered" evidence="4">
    <location>
        <begin position="226"/>
        <end position="246"/>
    </location>
</feature>
<dbReference type="SMART" id="SM00320">
    <property type="entry name" value="WD40"/>
    <property type="match status" value="5"/>
</dbReference>
<dbReference type="InterPro" id="IPR036322">
    <property type="entry name" value="WD40_repeat_dom_sf"/>
</dbReference>
<protein>
    <recommendedName>
        <fullName evidence="6">Anaphase-promoting complex subunit 4 WD40 domain-containing protein</fullName>
    </recommendedName>
</protein>
<organism evidence="5">
    <name type="scientific">Arcella intermedia</name>
    <dbReference type="NCBI Taxonomy" id="1963864"/>
    <lineage>
        <taxon>Eukaryota</taxon>
        <taxon>Amoebozoa</taxon>
        <taxon>Tubulinea</taxon>
        <taxon>Elardia</taxon>
        <taxon>Arcellinida</taxon>
        <taxon>Sphaerothecina</taxon>
        <taxon>Arcellidae</taxon>
        <taxon>Arcella</taxon>
    </lineage>
</organism>
<evidence type="ECO:0000256" key="4">
    <source>
        <dbReference type="SAM" id="MobiDB-lite"/>
    </source>
</evidence>
<dbReference type="EMBL" id="GIBP01003083">
    <property type="protein sequence ID" value="NDV32052.1"/>
    <property type="molecule type" value="Transcribed_RNA"/>
</dbReference>
<reference evidence="5" key="1">
    <citation type="journal article" date="2020" name="J. Eukaryot. Microbiol.">
        <title>De novo Sequencing, Assembly and Annotation of the Transcriptome for the Free-Living Testate Amoeba Arcella intermedia.</title>
        <authorList>
            <person name="Ribeiro G.M."/>
            <person name="Porfirio-Sousa A.L."/>
            <person name="Maurer-Alcala X.X."/>
            <person name="Katz L.A."/>
            <person name="Lahr D.J.G."/>
        </authorList>
    </citation>
    <scope>NUCLEOTIDE SEQUENCE</scope>
</reference>
<evidence type="ECO:0000313" key="5">
    <source>
        <dbReference type="EMBL" id="NDV32052.1"/>
    </source>
</evidence>
<evidence type="ECO:0000256" key="3">
    <source>
        <dbReference type="PROSITE-ProRule" id="PRU00221"/>
    </source>
</evidence>
<dbReference type="PROSITE" id="PS50294">
    <property type="entry name" value="WD_REPEATS_REGION"/>
    <property type="match status" value="1"/>
</dbReference>
<accession>A0A6B2L4Y6</accession>
<dbReference type="SUPFAM" id="SSF50978">
    <property type="entry name" value="WD40 repeat-like"/>
    <property type="match status" value="1"/>
</dbReference>
<dbReference type="PROSITE" id="PS00678">
    <property type="entry name" value="WD_REPEATS_1"/>
    <property type="match status" value="1"/>
</dbReference>
<evidence type="ECO:0008006" key="6">
    <source>
        <dbReference type="Google" id="ProtNLM"/>
    </source>
</evidence>
<dbReference type="GO" id="GO:0080008">
    <property type="term" value="C:Cul4-RING E3 ubiquitin ligase complex"/>
    <property type="evidence" value="ECO:0007669"/>
    <property type="project" value="TreeGrafter"/>
</dbReference>
<dbReference type="InterPro" id="IPR019775">
    <property type="entry name" value="WD40_repeat_CS"/>
</dbReference>
<evidence type="ECO:0000256" key="2">
    <source>
        <dbReference type="ARBA" id="ARBA00022737"/>
    </source>
</evidence>
<name>A0A6B2L4Y6_9EUKA</name>
<dbReference type="InterPro" id="IPR015943">
    <property type="entry name" value="WD40/YVTN_repeat-like_dom_sf"/>
</dbReference>
<feature type="repeat" description="WD" evidence="3">
    <location>
        <begin position="300"/>
        <end position="331"/>
    </location>
</feature>
<dbReference type="InterPro" id="IPR045151">
    <property type="entry name" value="DCAF8"/>
</dbReference>
<feature type="compositionally biased region" description="Acidic residues" evidence="4">
    <location>
        <begin position="233"/>
        <end position="246"/>
    </location>
</feature>
<evidence type="ECO:0000256" key="1">
    <source>
        <dbReference type="ARBA" id="ARBA00022574"/>
    </source>
</evidence>
<dbReference type="PANTHER" id="PTHR15574">
    <property type="entry name" value="WD REPEAT DOMAIN-CONTAINING FAMILY"/>
    <property type="match status" value="1"/>
</dbReference>
<proteinExistence type="predicted"/>
<sequence length="374" mass="42421">MACSSNKEIVSGGNDADLRYYDLEKKTCTIYSHHTKKILRISKNPHSPNTFLSCSSDGTIRKFDIRLKYSGTTVKSFDEYSSSDGEDYVLPQAFGGGRVSRIEVTTDTPFRDSLVLDYRLDKLNRHNKVPTLYSVDFHPDGNRFIVGSSIGDVRLFDLRKIVDNPSKSCINIYKNYNIRPNQTEISGCVFSRDGSEIVATALNDFIYVWDIDKDYSKELNLNFLAPPERPPVQEEEDDGDESSSDDEIVTYKKCYKGHISSKTIKGVNFYGPNSEFLISGSDDGHIYIWDKKTGQILQILKGHQDIVNSIATHPTEPLFASSGIEDIVKLWRNDGEYPTPEVLERRRKNIDKIAAHNIELSSRQIPVFEFCAQQ</sequence>
<keyword evidence="1 3" id="KW-0853">WD repeat</keyword>
<dbReference type="GO" id="GO:0005737">
    <property type="term" value="C:cytoplasm"/>
    <property type="evidence" value="ECO:0007669"/>
    <property type="project" value="TreeGrafter"/>
</dbReference>
<keyword evidence="2" id="KW-0677">Repeat</keyword>
<dbReference type="GO" id="GO:0045717">
    <property type="term" value="P:negative regulation of fatty acid biosynthetic process"/>
    <property type="evidence" value="ECO:0007669"/>
    <property type="project" value="TreeGrafter"/>
</dbReference>
<dbReference type="Gene3D" id="2.130.10.10">
    <property type="entry name" value="YVTN repeat-like/Quinoprotein amine dehydrogenase"/>
    <property type="match status" value="2"/>
</dbReference>
<dbReference type="AlphaFoldDB" id="A0A6B2L4Y6"/>
<dbReference type="Pfam" id="PF00400">
    <property type="entry name" value="WD40"/>
    <property type="match status" value="4"/>
</dbReference>
<dbReference type="PROSITE" id="PS50082">
    <property type="entry name" value="WD_REPEATS_2"/>
    <property type="match status" value="2"/>
</dbReference>
<dbReference type="PANTHER" id="PTHR15574:SF40">
    <property type="entry name" value="WD AND TETRATRICOPEPTIDE REPEATS PROTEIN 1"/>
    <property type="match status" value="1"/>
</dbReference>
<dbReference type="InterPro" id="IPR001680">
    <property type="entry name" value="WD40_rpt"/>
</dbReference>
<feature type="repeat" description="WD" evidence="3">
    <location>
        <begin position="270"/>
        <end position="299"/>
    </location>
</feature>